<keyword evidence="3 8" id="KW-0812">Transmembrane</keyword>
<dbReference type="PANTHER" id="PTHR47808">
    <property type="entry name" value="INNER NUCLEAR MEMBRANE PROTEIN HEH2-RELATED"/>
    <property type="match status" value="1"/>
</dbReference>
<dbReference type="GO" id="GO:0034399">
    <property type="term" value="C:nuclear periphery"/>
    <property type="evidence" value="ECO:0007669"/>
    <property type="project" value="TreeGrafter"/>
</dbReference>
<feature type="region of interest" description="Disordered" evidence="7">
    <location>
        <begin position="936"/>
        <end position="960"/>
    </location>
</feature>
<dbReference type="GO" id="GO:0003682">
    <property type="term" value="F:chromatin binding"/>
    <property type="evidence" value="ECO:0007669"/>
    <property type="project" value="InterPro"/>
</dbReference>
<dbReference type="PANTHER" id="PTHR47808:SF2">
    <property type="entry name" value="LEM DOMAIN-CONTAINING PROTEIN 2"/>
    <property type="match status" value="1"/>
</dbReference>
<dbReference type="GO" id="GO:0071763">
    <property type="term" value="P:nuclear membrane organization"/>
    <property type="evidence" value="ECO:0007669"/>
    <property type="project" value="TreeGrafter"/>
</dbReference>
<dbReference type="EMBL" id="JANBPT010001087">
    <property type="protein sequence ID" value="KAJ1910170.1"/>
    <property type="molecule type" value="Genomic_DNA"/>
</dbReference>
<feature type="transmembrane region" description="Helical" evidence="8">
    <location>
        <begin position="778"/>
        <end position="797"/>
    </location>
</feature>
<evidence type="ECO:0000256" key="7">
    <source>
        <dbReference type="SAM" id="MobiDB-lite"/>
    </source>
</evidence>
<evidence type="ECO:0000256" key="8">
    <source>
        <dbReference type="SAM" id="Phobius"/>
    </source>
</evidence>
<dbReference type="InterPro" id="IPR018996">
    <property type="entry name" value="Man1/Src1-like_C"/>
</dbReference>
<feature type="compositionally biased region" description="Low complexity" evidence="7">
    <location>
        <begin position="436"/>
        <end position="458"/>
    </location>
</feature>
<dbReference type="AlphaFoldDB" id="A0A9W8DJ70"/>
<protein>
    <submittedName>
        <fullName evidence="11">Inner nuclear membrane protein enriched at telomere/subtelomere region</fullName>
    </submittedName>
</protein>
<feature type="compositionally biased region" description="Polar residues" evidence="7">
    <location>
        <begin position="141"/>
        <end position="151"/>
    </location>
</feature>
<dbReference type="Pfam" id="PF09402">
    <property type="entry name" value="MSC"/>
    <property type="match status" value="1"/>
</dbReference>
<feature type="region of interest" description="Disordered" evidence="7">
    <location>
        <begin position="411"/>
        <end position="481"/>
    </location>
</feature>
<feature type="compositionally biased region" description="Low complexity" evidence="7">
    <location>
        <begin position="416"/>
        <end position="425"/>
    </location>
</feature>
<sequence length="980" mass="106719">HARRMDDYDYLEDGFDPNKLRVVDLRRILVDHQVPFGSLDKKRVLVELFSDHVASQASKLRKQRRAAAAAPSSAEGMEFMPGAEDAANRKALKKARSVLRARSKSRTRAAAAIEEESEAAPSAEASDERGNGRRDRMRTPSPASSRQTDLTSPRMGKRKLTARKTPLRAAAATTSAVIDFSDDEDERPATPRKSEREVLGTPRSKARAKTVAAVGKKSSLGLNVTPAKAHLGSVDEEPAAKSPGVEKLTFDMPAQIDSPLQSPVAKAREYMSPAREGTAVPEGLRSARNPRSTSQVPAASPPPKKVKAAEDQNRRRESGFFSDENPFQSGTEDRTPDRATRLRKKKTTKTRRHAASTAAVDTPDRPSVADEPFTFSQDVPTAPSEPAAPSPYAMRSPPLFRKSMVPIPIVFQDGPTTSTTQATATLEPETNPMPASPGSTATTTTTTTVTAATVKATSPSPPRVRHRTSPAGGTTTAHHGYGEVRPRLLDSSPDVADSIPDPPAVHPALKRRFKKGGDDLYAGSALDRDGCGCLSLLFSVIVLLLAVAAGGLVWHRQESFRVGYCDAHEPAHPCLSVGYWADLTTEDVTQLPRDPARLHAVLQPSCVPCPHRAVCADGTIARCEEGFMLRPHPLANPVFPFPDQCIPDTVKLAKVEQVSDEIFRVLSERLGQLQCNWRQYDRFTKTQDEVSLVEAGGLPEDHLYAQVYSLKEPDVSNAEFAEVWQLALRNIKQWDDRVEYVLIETAPGQDTLYLISRVAHLPLRCRVKNALFHVLSTYLREVMGLLVVLTVVLFIRARYRRYVRESRLVEELVHAAVQRLVQQEHLHYVDPTQHPSNALSVTQLRDVLVTPAYAASAAARHRLWERVRKRVEHNANVRVRMTQVKGEPHRVWEWIGAAPAFGANGTNKQKHGGVGSGDEMTAAAADRAAQLLQQQPSGGLQLGGGNAAEGTATSADGGAGAAGMSVEDGLLFAAGAGQRR</sequence>
<feature type="compositionally biased region" description="Basic residues" evidence="7">
    <location>
        <begin position="155"/>
        <end position="166"/>
    </location>
</feature>
<evidence type="ECO:0000256" key="2">
    <source>
        <dbReference type="ARBA" id="ARBA00022553"/>
    </source>
</evidence>
<feature type="compositionally biased region" description="Basic residues" evidence="7">
    <location>
        <begin position="97"/>
        <end position="107"/>
    </location>
</feature>
<evidence type="ECO:0000313" key="12">
    <source>
        <dbReference type="Proteomes" id="UP001150569"/>
    </source>
</evidence>
<evidence type="ECO:0000256" key="5">
    <source>
        <dbReference type="ARBA" id="ARBA00023136"/>
    </source>
</evidence>
<feature type="compositionally biased region" description="Basic and acidic residues" evidence="7">
    <location>
        <begin position="331"/>
        <end position="340"/>
    </location>
</feature>
<keyword evidence="4 8" id="KW-1133">Transmembrane helix</keyword>
<feature type="compositionally biased region" description="Basic and acidic residues" evidence="7">
    <location>
        <begin position="187"/>
        <end position="198"/>
    </location>
</feature>
<dbReference type="InterPro" id="IPR044780">
    <property type="entry name" value="Heh2/Src1"/>
</dbReference>
<dbReference type="GO" id="GO:0005637">
    <property type="term" value="C:nuclear inner membrane"/>
    <property type="evidence" value="ECO:0007669"/>
    <property type="project" value="UniProtKB-SubCell"/>
</dbReference>
<feature type="compositionally biased region" description="Basic residues" evidence="7">
    <location>
        <begin position="341"/>
        <end position="354"/>
    </location>
</feature>
<feature type="domain" description="Man1/Src1-like C-terminal" evidence="9">
    <location>
        <begin position="543"/>
        <end position="896"/>
    </location>
</feature>
<feature type="compositionally biased region" description="Basic and acidic residues" evidence="7">
    <location>
        <begin position="126"/>
        <end position="138"/>
    </location>
</feature>
<accession>A0A9W8DJ70</accession>
<evidence type="ECO:0000259" key="10">
    <source>
        <dbReference type="Pfam" id="PF12949"/>
    </source>
</evidence>
<comment type="caution">
    <text evidence="11">The sequence shown here is derived from an EMBL/GenBank/DDBJ whole genome shotgun (WGS) entry which is preliminary data.</text>
</comment>
<dbReference type="CDD" id="cd12935">
    <property type="entry name" value="LEM_like"/>
    <property type="match status" value="1"/>
</dbReference>
<keyword evidence="2" id="KW-0597">Phosphoprotein</keyword>
<reference evidence="11" key="1">
    <citation type="submission" date="2022-07" db="EMBL/GenBank/DDBJ databases">
        <title>Phylogenomic reconstructions and comparative analyses of Kickxellomycotina fungi.</title>
        <authorList>
            <person name="Reynolds N.K."/>
            <person name="Stajich J.E."/>
            <person name="Barry K."/>
            <person name="Grigoriev I.V."/>
            <person name="Crous P."/>
            <person name="Smith M.E."/>
        </authorList>
    </citation>
    <scope>NUCLEOTIDE SEQUENCE</scope>
    <source>
        <strain evidence="11">RSA 861</strain>
    </source>
</reference>
<evidence type="ECO:0000256" key="1">
    <source>
        <dbReference type="ARBA" id="ARBA00004540"/>
    </source>
</evidence>
<evidence type="ECO:0000256" key="4">
    <source>
        <dbReference type="ARBA" id="ARBA00022989"/>
    </source>
</evidence>
<keyword evidence="6" id="KW-0539">Nucleus</keyword>
<dbReference type="OrthoDB" id="2503928at2759"/>
<evidence type="ECO:0000259" key="9">
    <source>
        <dbReference type="Pfam" id="PF09402"/>
    </source>
</evidence>
<feature type="region of interest" description="Disordered" evidence="7">
    <location>
        <begin position="253"/>
        <end position="395"/>
    </location>
</feature>
<dbReference type="GO" id="GO:0005783">
    <property type="term" value="C:endoplasmic reticulum"/>
    <property type="evidence" value="ECO:0007669"/>
    <property type="project" value="TreeGrafter"/>
</dbReference>
<feature type="compositionally biased region" description="Low complexity" evidence="7">
    <location>
        <begin position="380"/>
        <end position="393"/>
    </location>
</feature>
<feature type="region of interest" description="Disordered" evidence="7">
    <location>
        <begin position="97"/>
        <end position="216"/>
    </location>
</feature>
<evidence type="ECO:0000256" key="6">
    <source>
        <dbReference type="ARBA" id="ARBA00023242"/>
    </source>
</evidence>
<name>A0A9W8DJ70_9FUNG</name>
<dbReference type="Pfam" id="PF12949">
    <property type="entry name" value="HeH"/>
    <property type="match status" value="1"/>
</dbReference>
<keyword evidence="12" id="KW-1185">Reference proteome</keyword>
<organism evidence="11 12">
    <name type="scientific">Tieghemiomyces parasiticus</name>
    <dbReference type="NCBI Taxonomy" id="78921"/>
    <lineage>
        <taxon>Eukaryota</taxon>
        <taxon>Fungi</taxon>
        <taxon>Fungi incertae sedis</taxon>
        <taxon>Zoopagomycota</taxon>
        <taxon>Kickxellomycotina</taxon>
        <taxon>Dimargaritomycetes</taxon>
        <taxon>Dimargaritales</taxon>
        <taxon>Dimargaritaceae</taxon>
        <taxon>Tieghemiomyces</taxon>
    </lineage>
</organism>
<dbReference type="InterPro" id="IPR041885">
    <property type="entry name" value="MAN1_winged_helix_dom"/>
</dbReference>
<dbReference type="Proteomes" id="UP001150569">
    <property type="component" value="Unassembled WGS sequence"/>
</dbReference>
<evidence type="ECO:0000256" key="3">
    <source>
        <dbReference type="ARBA" id="ARBA00022692"/>
    </source>
</evidence>
<dbReference type="InterPro" id="IPR025856">
    <property type="entry name" value="HeH/LEM_domain"/>
</dbReference>
<feature type="non-terminal residue" evidence="11">
    <location>
        <position position="1"/>
    </location>
</feature>
<comment type="subcellular location">
    <subcellularLocation>
        <location evidence="1">Nucleus inner membrane</location>
    </subcellularLocation>
</comment>
<evidence type="ECO:0000313" key="11">
    <source>
        <dbReference type="EMBL" id="KAJ1910170.1"/>
    </source>
</evidence>
<keyword evidence="5 8" id="KW-0472">Membrane</keyword>
<feature type="domain" description="HeH/LEM" evidence="10">
    <location>
        <begin position="17"/>
        <end position="50"/>
    </location>
</feature>
<proteinExistence type="predicted"/>
<gene>
    <name evidence="11" type="primary">SRC1_2</name>
    <name evidence="11" type="ORF">IWQ60_010798</name>
</gene>
<feature type="transmembrane region" description="Helical" evidence="8">
    <location>
        <begin position="534"/>
        <end position="554"/>
    </location>
</feature>
<feature type="compositionally biased region" description="Basic and acidic residues" evidence="7">
    <location>
        <begin position="307"/>
        <end position="318"/>
    </location>
</feature>
<dbReference type="Gene3D" id="1.10.10.1180">
    <property type="entry name" value="MAN1, winged-helix domain"/>
    <property type="match status" value="1"/>
</dbReference>